<accession>A0A3G3M629</accession>
<feature type="compositionally biased region" description="Basic and acidic residues" evidence="1">
    <location>
        <begin position="68"/>
        <end position="86"/>
    </location>
</feature>
<dbReference type="InterPro" id="IPR055640">
    <property type="entry name" value="DUF7216"/>
</dbReference>
<feature type="compositionally biased region" description="Acidic residues" evidence="1">
    <location>
        <begin position="87"/>
        <end position="115"/>
    </location>
</feature>
<evidence type="ECO:0000313" key="2">
    <source>
        <dbReference type="EMBL" id="AYR01861.1"/>
    </source>
</evidence>
<evidence type="ECO:0000313" key="3">
    <source>
        <dbReference type="Proteomes" id="UP000281181"/>
    </source>
</evidence>
<organism evidence="2 3">
    <name type="scientific">Synechococcus phage S-P4</name>
    <dbReference type="NCBI Taxonomy" id="2484640"/>
    <lineage>
        <taxon>Viruses</taxon>
        <taxon>Duplodnaviria</taxon>
        <taxon>Heunggongvirae</taxon>
        <taxon>Uroviricota</taxon>
        <taxon>Caudoviricetes</taxon>
        <taxon>Pantevenvirales</taxon>
        <taxon>Kyanoviridae</taxon>
        <taxon>Leucotheavirus</taxon>
        <taxon>Leucotheavirus sp4</taxon>
    </lineage>
</organism>
<proteinExistence type="predicted"/>
<evidence type="ECO:0000256" key="1">
    <source>
        <dbReference type="SAM" id="MobiDB-lite"/>
    </source>
</evidence>
<evidence type="ECO:0008006" key="4">
    <source>
        <dbReference type="Google" id="ProtNLM"/>
    </source>
</evidence>
<dbReference type="Pfam" id="PF23853">
    <property type="entry name" value="DUF7216"/>
    <property type="match status" value="1"/>
</dbReference>
<keyword evidence="3" id="KW-1185">Reference proteome</keyword>
<dbReference type="GeneID" id="55007280"/>
<protein>
    <recommendedName>
        <fullName evidence="4">Gp130</fullName>
    </recommendedName>
</protein>
<feature type="region of interest" description="Disordered" evidence="1">
    <location>
        <begin position="67"/>
        <end position="115"/>
    </location>
</feature>
<dbReference type="EMBL" id="MH920639">
    <property type="protein sequence ID" value="AYR01861.1"/>
    <property type="molecule type" value="Genomic_DNA"/>
</dbReference>
<dbReference type="RefSeq" id="YP_009816046.1">
    <property type="nucleotide sequence ID" value="NC_048102.1"/>
</dbReference>
<name>A0A3G3M629_9CAUD</name>
<dbReference type="KEGG" id="vg:55007280"/>
<sequence>MPSEIANQIVNQIFGDEKAAAIDSVNDALSAVAYDAVQAKKLEFAKSMGFELDDTGQDAADQVAADLATDKSEPEDVEIDGRKPEDPPTDEVDAPEASAEQETEEPEEQTDETDS</sequence>
<dbReference type="Proteomes" id="UP000281181">
    <property type="component" value="Segment"/>
</dbReference>
<reference evidence="2 3" key="1">
    <citation type="submission" date="2018-09" db="EMBL/GenBank/DDBJ databases">
        <authorList>
            <person name="You S."/>
        </authorList>
    </citation>
    <scope>NUCLEOTIDE SEQUENCE [LARGE SCALE GENOMIC DNA]</scope>
</reference>